<evidence type="ECO:0000313" key="11">
    <source>
        <dbReference type="EMBL" id="ALR99905.1"/>
    </source>
</evidence>
<evidence type="ECO:0000256" key="1">
    <source>
        <dbReference type="ARBA" id="ARBA00004162"/>
    </source>
</evidence>
<comment type="subcellular location">
    <subcellularLocation>
        <location evidence="1">Cell membrane</location>
        <topology evidence="1">Single-pass membrane protein</topology>
    </subcellularLocation>
    <subcellularLocation>
        <location evidence="2">Cell surface</location>
    </subcellularLocation>
</comment>
<protein>
    <submittedName>
        <fullName evidence="11">Competence protein ComG</fullName>
    </submittedName>
</protein>
<dbReference type="NCBIfam" id="NF040999">
    <property type="entry name" value="pilin_ComGC"/>
    <property type="match status" value="1"/>
</dbReference>
<comment type="similarity">
    <text evidence="9">Belongs to the ComGC family.</text>
</comment>
<dbReference type="RefSeq" id="WP_071876781.1">
    <property type="nucleotide sequence ID" value="NZ_JXLC01000004.1"/>
</dbReference>
<evidence type="ECO:0000256" key="9">
    <source>
        <dbReference type="ARBA" id="ARBA00043982"/>
    </source>
</evidence>
<keyword evidence="4" id="KW-0488">Methylation</keyword>
<gene>
    <name evidence="11" type="ORF">ATZ33_00465</name>
</gene>
<evidence type="ECO:0000256" key="7">
    <source>
        <dbReference type="ARBA" id="ARBA00023136"/>
    </source>
</evidence>
<dbReference type="SUPFAM" id="SSF54523">
    <property type="entry name" value="Pili subunits"/>
    <property type="match status" value="1"/>
</dbReference>
<proteinExistence type="inferred from homology"/>
<evidence type="ECO:0000256" key="8">
    <source>
        <dbReference type="ARBA" id="ARBA00023287"/>
    </source>
</evidence>
<dbReference type="Proteomes" id="UP000065511">
    <property type="component" value="Chromosome"/>
</dbReference>
<dbReference type="InterPro" id="IPR000983">
    <property type="entry name" value="Bac_GSPG_pilin"/>
</dbReference>
<dbReference type="InterPro" id="IPR045584">
    <property type="entry name" value="Pilin-like"/>
</dbReference>
<organism evidence="11 12">
    <name type="scientific">Enterococcus silesiacus</name>
    <dbReference type="NCBI Taxonomy" id="332949"/>
    <lineage>
        <taxon>Bacteria</taxon>
        <taxon>Bacillati</taxon>
        <taxon>Bacillota</taxon>
        <taxon>Bacilli</taxon>
        <taxon>Lactobacillales</taxon>
        <taxon>Enterococcaceae</taxon>
        <taxon>Enterococcus</taxon>
    </lineage>
</organism>
<keyword evidence="12" id="KW-1185">Reference proteome</keyword>
<dbReference type="PIRSF" id="PIRSF029928">
    <property type="entry name" value="Late_competence_ComGC"/>
    <property type="match status" value="1"/>
</dbReference>
<evidence type="ECO:0000256" key="4">
    <source>
        <dbReference type="ARBA" id="ARBA00022481"/>
    </source>
</evidence>
<reference evidence="11 12" key="1">
    <citation type="submission" date="2015-12" db="EMBL/GenBank/DDBJ databases">
        <authorList>
            <person name="Lauer A."/>
            <person name="Humrighouse B."/>
            <person name="Loparev V."/>
            <person name="Shewmaker P.L."/>
            <person name="Whitney A.M."/>
            <person name="McLaughlin R.W."/>
        </authorList>
    </citation>
    <scope>NUCLEOTIDE SEQUENCE [LARGE SCALE GENOMIC DNA]</scope>
    <source>
        <strain evidence="11 12">LMG 23085</strain>
    </source>
</reference>
<keyword evidence="5 10" id="KW-0812">Transmembrane</keyword>
<evidence type="ECO:0000256" key="5">
    <source>
        <dbReference type="ARBA" id="ARBA00022692"/>
    </source>
</evidence>
<evidence type="ECO:0000256" key="2">
    <source>
        <dbReference type="ARBA" id="ARBA00004241"/>
    </source>
</evidence>
<evidence type="ECO:0000256" key="10">
    <source>
        <dbReference type="SAM" id="Phobius"/>
    </source>
</evidence>
<dbReference type="InterPro" id="IPR016940">
    <property type="entry name" value="ComGC"/>
</dbReference>
<accession>A0ABM5W4E8</accession>
<dbReference type="Pfam" id="PF07963">
    <property type="entry name" value="N_methyl"/>
    <property type="match status" value="1"/>
</dbReference>
<dbReference type="PROSITE" id="PS00409">
    <property type="entry name" value="PROKAR_NTER_METHYL"/>
    <property type="match status" value="1"/>
</dbReference>
<dbReference type="InterPro" id="IPR012902">
    <property type="entry name" value="N_methyl_site"/>
</dbReference>
<keyword evidence="8" id="KW-0178">Competence</keyword>
<feature type="transmembrane region" description="Helical" evidence="10">
    <location>
        <begin position="12"/>
        <end position="35"/>
    </location>
</feature>
<keyword evidence="6 10" id="KW-1133">Transmembrane helix</keyword>
<keyword evidence="3" id="KW-1003">Cell membrane</keyword>
<name>A0ABM5W4E8_9ENTE</name>
<dbReference type="Gene3D" id="3.30.700.10">
    <property type="entry name" value="Glycoprotein, Type 4 Pilin"/>
    <property type="match status" value="1"/>
</dbReference>
<sequence>MKGNMKKKRMDFAGFTLLEMLVVLLIISVLILLFVPNLSKHKESVDKKGSEAIVKIVETQIDLYQIEKNQTPSVEQLLKEQYITQEQYDKYQASKK</sequence>
<dbReference type="EMBL" id="CP013614">
    <property type="protein sequence ID" value="ALR99905.1"/>
    <property type="molecule type" value="Genomic_DNA"/>
</dbReference>
<evidence type="ECO:0000313" key="12">
    <source>
        <dbReference type="Proteomes" id="UP000065511"/>
    </source>
</evidence>
<keyword evidence="7 10" id="KW-0472">Membrane</keyword>
<evidence type="ECO:0000256" key="6">
    <source>
        <dbReference type="ARBA" id="ARBA00022989"/>
    </source>
</evidence>
<dbReference type="NCBIfam" id="TIGR02532">
    <property type="entry name" value="IV_pilin_GFxxxE"/>
    <property type="match status" value="1"/>
</dbReference>
<evidence type="ECO:0000256" key="3">
    <source>
        <dbReference type="ARBA" id="ARBA00022475"/>
    </source>
</evidence>
<dbReference type="PRINTS" id="PR00813">
    <property type="entry name" value="BCTERIALGSPG"/>
</dbReference>